<protein>
    <submittedName>
        <fullName evidence="2">Uncharacterized protein</fullName>
    </submittedName>
</protein>
<proteinExistence type="predicted"/>
<dbReference type="EMBL" id="JABBNB010000001">
    <property type="protein sequence ID" value="NMO00036.1"/>
    <property type="molecule type" value="Genomic_DNA"/>
</dbReference>
<dbReference type="Proteomes" id="UP000550729">
    <property type="component" value="Unassembled WGS sequence"/>
</dbReference>
<keyword evidence="3" id="KW-1185">Reference proteome</keyword>
<evidence type="ECO:0000256" key="1">
    <source>
        <dbReference type="SAM" id="Phobius"/>
    </source>
</evidence>
<evidence type="ECO:0000313" key="3">
    <source>
        <dbReference type="Proteomes" id="UP000550729"/>
    </source>
</evidence>
<name>A0A848KMY6_9ACTN</name>
<keyword evidence="1" id="KW-0812">Transmembrane</keyword>
<accession>A0A848KMY6</accession>
<feature type="transmembrane region" description="Helical" evidence="1">
    <location>
        <begin position="169"/>
        <end position="190"/>
    </location>
</feature>
<dbReference type="AlphaFoldDB" id="A0A848KMY6"/>
<dbReference type="RefSeq" id="WP_170192497.1">
    <property type="nucleotide sequence ID" value="NZ_JABBNB010000001.1"/>
</dbReference>
<reference evidence="2 3" key="1">
    <citation type="submission" date="2020-04" db="EMBL/GenBank/DDBJ databases">
        <title>Gordonia sp. nov. TBRC 11910.</title>
        <authorList>
            <person name="Suriyachadkun C."/>
        </authorList>
    </citation>
    <scope>NUCLEOTIDE SEQUENCE [LARGE SCALE GENOMIC DNA]</scope>
    <source>
        <strain evidence="2 3">TBRC 11910</strain>
    </source>
</reference>
<sequence length="192" mass="19850">MTAADFLRRAKLSRGYRKLTERTDGPLTTARATARLSAYVYGNILALGAVVIATPESIADGDAALVVAATGATTFVAHVFSDFVAHGGLGSDDDTDAAGEREHALAELRDATPIATSATFPTLALVLGWLGLLPTAWAFTLAGGIVVFRIATVQMVAKRIRGVPLTPRVLLAGLLAAAFAAAIVALKVALTH</sequence>
<comment type="caution">
    <text evidence="2">The sequence shown here is derived from an EMBL/GenBank/DDBJ whole genome shotgun (WGS) entry which is preliminary data.</text>
</comment>
<keyword evidence="1" id="KW-0472">Membrane</keyword>
<evidence type="ECO:0000313" key="2">
    <source>
        <dbReference type="EMBL" id="NMO00036.1"/>
    </source>
</evidence>
<feature type="transmembrane region" description="Helical" evidence="1">
    <location>
        <begin position="136"/>
        <end position="157"/>
    </location>
</feature>
<keyword evidence="1" id="KW-1133">Transmembrane helix</keyword>
<organism evidence="2 3">
    <name type="scientific">Gordonia asplenii</name>
    <dbReference type="NCBI Taxonomy" id="2725283"/>
    <lineage>
        <taxon>Bacteria</taxon>
        <taxon>Bacillati</taxon>
        <taxon>Actinomycetota</taxon>
        <taxon>Actinomycetes</taxon>
        <taxon>Mycobacteriales</taxon>
        <taxon>Gordoniaceae</taxon>
        <taxon>Gordonia</taxon>
    </lineage>
</organism>
<gene>
    <name evidence="2" type="ORF">HH308_02270</name>
</gene>